<evidence type="ECO:0000313" key="2">
    <source>
        <dbReference type="EMBL" id="SFY13360.1"/>
    </source>
</evidence>
<reference evidence="2 3" key="1">
    <citation type="submission" date="2016-11" db="EMBL/GenBank/DDBJ databases">
        <authorList>
            <person name="Jaros S."/>
            <person name="Januszkiewicz K."/>
            <person name="Wedrychowicz H."/>
        </authorList>
    </citation>
    <scope>NUCLEOTIDE SEQUENCE [LARGE SCALE GENOMIC DNA]</scope>
    <source>
        <strain evidence="2 3">OK807</strain>
    </source>
</reference>
<evidence type="ECO:0000313" key="3">
    <source>
        <dbReference type="Proteomes" id="UP000181909"/>
    </source>
</evidence>
<sequence length="238" mass="27651">MARDRGRDNPGRGRKQRPEERPREVYVFTEGEVTEPGFVEYVRDHGTPAKQGRSVEIFFENLTAPSKRRKPLPLVEEAIPYVARAERTARKAGLKEKDWNWPQVWCLFDRDQHEDIPSAFARAKRAGVRIAYSHPCFELWRLFHYQNYTSTFGGVCDSAAERLKRQPGFAQTYGPTIRSVSPETAKRVMPEQLRGRYEKARRFAQQRNATHTGPDQNRWDPYTDVWSFVEDGLGVADY</sequence>
<protein>
    <submittedName>
        <fullName evidence="2">RloB-like protein</fullName>
    </submittedName>
</protein>
<organism evidence="2 3">
    <name type="scientific">Streptomyces atratus</name>
    <dbReference type="NCBI Taxonomy" id="1893"/>
    <lineage>
        <taxon>Bacteria</taxon>
        <taxon>Bacillati</taxon>
        <taxon>Actinomycetota</taxon>
        <taxon>Actinomycetes</taxon>
        <taxon>Kitasatosporales</taxon>
        <taxon>Streptomycetaceae</taxon>
        <taxon>Streptomyces</taxon>
    </lineage>
</organism>
<feature type="region of interest" description="Disordered" evidence="1">
    <location>
        <begin position="1"/>
        <end position="23"/>
    </location>
</feature>
<evidence type="ECO:0000256" key="1">
    <source>
        <dbReference type="SAM" id="MobiDB-lite"/>
    </source>
</evidence>
<gene>
    <name evidence="2" type="ORF">SAMN02787144_1011172</name>
</gene>
<dbReference type="OrthoDB" id="9796523at2"/>
<dbReference type="Pfam" id="PF13707">
    <property type="entry name" value="RloB"/>
    <property type="match status" value="1"/>
</dbReference>
<dbReference type="Proteomes" id="UP000181909">
    <property type="component" value="Unassembled WGS sequence"/>
</dbReference>
<dbReference type="InterPro" id="IPR025591">
    <property type="entry name" value="RloB"/>
</dbReference>
<accession>A0A1K2CSA6</accession>
<dbReference type="STRING" id="1893.SAMN02787144_1011172"/>
<dbReference type="RefSeq" id="WP_072486643.1">
    <property type="nucleotide sequence ID" value="NZ_CP108276.1"/>
</dbReference>
<dbReference type="AlphaFoldDB" id="A0A1K2CSA6"/>
<name>A0A1K2CSA6_STRAR</name>
<proteinExistence type="predicted"/>
<dbReference type="EMBL" id="FPJO01000011">
    <property type="protein sequence ID" value="SFY13360.1"/>
    <property type="molecule type" value="Genomic_DNA"/>
</dbReference>